<feature type="domain" description="T3SS EscN ATPase C-terminal" evidence="1">
    <location>
        <begin position="5"/>
        <end position="75"/>
    </location>
</feature>
<reference evidence="3" key="1">
    <citation type="submission" date="2016-04" db="EMBL/GenBank/DDBJ databases">
        <authorList>
            <person name="Antunes L.P."/>
            <person name="Martins L.F."/>
            <person name="Pereira R.V."/>
            <person name="Thomas A.M."/>
            <person name="Barbosa D."/>
            <person name="Nascimento L."/>
            <person name="Silva G.M."/>
            <person name="Condomitti G.W."/>
            <person name="Digiampietri L.A."/>
            <person name="Lombardi K.C."/>
            <person name="Ramos P.L."/>
            <person name="Quaggio R.B."/>
            <person name="Oliveira J.C."/>
            <person name="Pascon R.C."/>
            <person name="Cruz J.B."/>
            <person name="Silva A.M."/>
            <person name="Setubal J.C."/>
        </authorList>
    </citation>
    <scope>NUCLEOTIDE SEQUENCE [LARGE SCALE GENOMIC DNA]</scope>
</reference>
<dbReference type="EMBL" id="LWLV01001119">
    <property type="protein sequence ID" value="OTA40840.1"/>
    <property type="molecule type" value="Genomic_DNA"/>
</dbReference>
<dbReference type="Pfam" id="PF18269">
    <property type="entry name" value="T3SS_ATPase_C"/>
    <property type="match status" value="1"/>
</dbReference>
<accession>A0A1Y2T2Z1</accession>
<evidence type="ECO:0000313" key="2">
    <source>
        <dbReference type="EMBL" id="OTA40840.1"/>
    </source>
</evidence>
<name>A0A1Y2T2Z1_SYMTR</name>
<evidence type="ECO:0000259" key="1">
    <source>
        <dbReference type="Pfam" id="PF18269"/>
    </source>
</evidence>
<gene>
    <name evidence="2" type="ORF">A6D92_12720</name>
</gene>
<dbReference type="Proteomes" id="UP000194267">
    <property type="component" value="Unassembled WGS sequence"/>
</dbReference>
<evidence type="ECO:0000313" key="3">
    <source>
        <dbReference type="Proteomes" id="UP000194267"/>
    </source>
</evidence>
<sequence length="82" mass="8922">MPDVTTPEHRAQAQKLRALLAAYQEAEDLIQIGAYQKGTNPLVDEAMAKMDRIKRFLIQPADEPSTLEEALQGLAALCGEGA</sequence>
<proteinExistence type="predicted"/>
<dbReference type="InterPro" id="IPR040627">
    <property type="entry name" value="T3SS_ATPase_C"/>
</dbReference>
<comment type="caution">
    <text evidence="2">The sequence shown here is derived from an EMBL/GenBank/DDBJ whole genome shotgun (WGS) entry which is preliminary data.</text>
</comment>
<protein>
    <recommendedName>
        <fullName evidence="1">T3SS EscN ATPase C-terminal domain-containing protein</fullName>
    </recommendedName>
</protein>
<dbReference type="AlphaFoldDB" id="A0A1Y2T2Z1"/>
<organism evidence="2 3">
    <name type="scientific">Symbiobacterium thermophilum</name>
    <dbReference type="NCBI Taxonomy" id="2734"/>
    <lineage>
        <taxon>Bacteria</taxon>
        <taxon>Bacillati</taxon>
        <taxon>Bacillota</taxon>
        <taxon>Clostridia</taxon>
        <taxon>Eubacteriales</taxon>
        <taxon>Symbiobacteriaceae</taxon>
        <taxon>Symbiobacterium</taxon>
    </lineage>
</organism>
<dbReference type="Gene3D" id="1.20.1270.330">
    <property type="match status" value="1"/>
</dbReference>